<reference evidence="4 5" key="1">
    <citation type="journal article" date="2015" name="Stand. Genomic Sci.">
        <title>Genomic Encyclopedia of Bacterial and Archaeal Type Strains, Phase III: the genomes of soil and plant-associated and newly described type strains.</title>
        <authorList>
            <person name="Whitman W.B."/>
            <person name="Woyke T."/>
            <person name="Klenk H.P."/>
            <person name="Zhou Y."/>
            <person name="Lilburn T.G."/>
            <person name="Beck B.J."/>
            <person name="De Vos P."/>
            <person name="Vandamme P."/>
            <person name="Eisen J.A."/>
            <person name="Garrity G."/>
            <person name="Hugenholtz P."/>
            <person name="Kyrpides N.C."/>
        </authorList>
    </citation>
    <scope>NUCLEOTIDE SEQUENCE [LARGE SCALE GENOMIC DNA]</scope>
    <source>
        <strain evidence="4 5">CGMCC 1.10136</strain>
    </source>
</reference>
<name>A0A562LGJ2_9GAMM</name>
<keyword evidence="1 4" id="KW-0489">Methyltransferase</keyword>
<gene>
    <name evidence="4" type="ORF">IP93_02938</name>
</gene>
<organism evidence="4 5">
    <name type="scientific">Aerolutibacter ruishenii</name>
    <dbReference type="NCBI Taxonomy" id="686800"/>
    <lineage>
        <taxon>Bacteria</taxon>
        <taxon>Pseudomonadati</taxon>
        <taxon>Pseudomonadota</taxon>
        <taxon>Gammaproteobacteria</taxon>
        <taxon>Lysobacterales</taxon>
        <taxon>Lysobacteraceae</taxon>
        <taxon>Aerolutibacter</taxon>
    </lineage>
</organism>
<evidence type="ECO:0000256" key="2">
    <source>
        <dbReference type="ARBA" id="ARBA00022679"/>
    </source>
</evidence>
<keyword evidence="5" id="KW-1185">Reference proteome</keyword>
<feature type="domain" description="DNA methylase N-4/N-6" evidence="3">
    <location>
        <begin position="32"/>
        <end position="99"/>
    </location>
</feature>
<dbReference type="Gene3D" id="3.40.50.150">
    <property type="entry name" value="Vaccinia Virus protein VP39"/>
    <property type="match status" value="2"/>
</dbReference>
<dbReference type="InterPro" id="IPR029063">
    <property type="entry name" value="SAM-dependent_MTases_sf"/>
</dbReference>
<keyword evidence="2" id="KW-0808">Transferase</keyword>
<dbReference type="InterPro" id="IPR002941">
    <property type="entry name" value="DNA_methylase_N4/N6"/>
</dbReference>
<accession>A0A562LGJ2</accession>
<dbReference type="SUPFAM" id="SSF53335">
    <property type="entry name" value="S-adenosyl-L-methionine-dependent methyltransferases"/>
    <property type="match status" value="1"/>
</dbReference>
<dbReference type="AlphaFoldDB" id="A0A562LGJ2"/>
<dbReference type="GO" id="GO:0008170">
    <property type="term" value="F:N-methyltransferase activity"/>
    <property type="evidence" value="ECO:0007669"/>
    <property type="project" value="InterPro"/>
</dbReference>
<sequence>MDRQFVDITDVRQLWDMPLLNAPADPEWDTYASKEPRMHRIHPYPAKFPAFLAERGISYARSAGVRVKMVGDIFCGCGTVAHEARRLGLGFWGCDINPVATLIARTKSADLCPLEFRSMLDRIMRLARRAKGDIQLAPSARERLNRWFRPEQFADLAKVLNAIRHVVPEPSPLQDAYLCTFSAILKPCSQWQQRAIKPTLDNAKLPPEVFATFLKHALTVAQAIEEAGDLSHSPAAVVELGNALSVGLPKRRVDLLVSSPPYVTSYEYADLHQLSSLFLGYADDHRQLRDGSIGSTQHDFRLAKGIRDLNRTATRTVFSLYEQDKRAARSVANYFIDMQAIANRAMRIVRPGGIAMFVIGNTQYRGVDVDNASHLTESLLSARFKTVRVTKRTISNKAATPYRTPTGKFSRTQTSNHIYSHEYVLMAHR</sequence>
<evidence type="ECO:0000313" key="5">
    <source>
        <dbReference type="Proteomes" id="UP000316471"/>
    </source>
</evidence>
<comment type="caution">
    <text evidence="4">The sequence shown here is derived from an EMBL/GenBank/DDBJ whole genome shotgun (WGS) entry which is preliminary data.</text>
</comment>
<protein>
    <submittedName>
        <fullName evidence="4">DNA methylase</fullName>
    </submittedName>
</protein>
<evidence type="ECO:0000256" key="1">
    <source>
        <dbReference type="ARBA" id="ARBA00022603"/>
    </source>
</evidence>
<dbReference type="Pfam" id="PF01555">
    <property type="entry name" value="N6_N4_Mtase"/>
    <property type="match status" value="1"/>
</dbReference>
<evidence type="ECO:0000259" key="3">
    <source>
        <dbReference type="Pfam" id="PF01555"/>
    </source>
</evidence>
<dbReference type="GO" id="GO:0003677">
    <property type="term" value="F:DNA binding"/>
    <property type="evidence" value="ECO:0007669"/>
    <property type="project" value="InterPro"/>
</dbReference>
<proteinExistence type="predicted"/>
<evidence type="ECO:0000313" key="4">
    <source>
        <dbReference type="EMBL" id="TWI06715.1"/>
    </source>
</evidence>
<dbReference type="GO" id="GO:0032259">
    <property type="term" value="P:methylation"/>
    <property type="evidence" value="ECO:0007669"/>
    <property type="project" value="UniProtKB-KW"/>
</dbReference>
<dbReference type="Proteomes" id="UP000316471">
    <property type="component" value="Unassembled WGS sequence"/>
</dbReference>
<dbReference type="EMBL" id="VLKP01000016">
    <property type="protein sequence ID" value="TWI06715.1"/>
    <property type="molecule type" value="Genomic_DNA"/>
</dbReference>